<evidence type="ECO:0000256" key="11">
    <source>
        <dbReference type="ARBA" id="ARBA00052407"/>
    </source>
</evidence>
<keyword evidence="4 14" id="KW-0444">Lipid biosynthesis</keyword>
<comment type="catalytic activity">
    <reaction evidence="13">
        <text>3-methylbutanoyl-CoA + malonyl-[ACP] + H(+) = 5-methyl-3-oxohexanoyl-[ACP] + CO2 + CoA</text>
        <dbReference type="Rhea" id="RHEA:42272"/>
        <dbReference type="Rhea" id="RHEA-COMP:9623"/>
        <dbReference type="Rhea" id="RHEA-COMP:9941"/>
        <dbReference type="ChEBI" id="CHEBI:15378"/>
        <dbReference type="ChEBI" id="CHEBI:16526"/>
        <dbReference type="ChEBI" id="CHEBI:57287"/>
        <dbReference type="ChEBI" id="CHEBI:57345"/>
        <dbReference type="ChEBI" id="CHEBI:78449"/>
        <dbReference type="ChEBI" id="CHEBI:78822"/>
        <dbReference type="EC" id="2.3.1.300"/>
    </reaction>
    <physiologicalReaction direction="left-to-right" evidence="13">
        <dbReference type="Rhea" id="RHEA:42273"/>
    </physiologicalReaction>
</comment>
<comment type="similarity">
    <text evidence="2 14">Belongs to the thiolase-like superfamily. FabH family.</text>
</comment>
<evidence type="ECO:0000256" key="4">
    <source>
        <dbReference type="ARBA" id="ARBA00022516"/>
    </source>
</evidence>
<evidence type="ECO:0000256" key="8">
    <source>
        <dbReference type="ARBA" id="ARBA00023160"/>
    </source>
</evidence>
<comment type="domain">
    <text evidence="14">The last Arg residue of the ACP-binding site is essential for the weak association between ACP/AcpP and FabH.</text>
</comment>
<keyword evidence="5 14" id="KW-0808">Transferase</keyword>
<dbReference type="UniPathway" id="UPA00094"/>
<dbReference type="InterPro" id="IPR013747">
    <property type="entry name" value="ACP_syn_III_C"/>
</dbReference>
<dbReference type="InterPro" id="IPR016039">
    <property type="entry name" value="Thiolase-like"/>
</dbReference>
<feature type="domain" description="Beta-ketoacyl-[acyl-carrier-protein] synthase III N-terminal" evidence="16">
    <location>
        <begin position="106"/>
        <end position="183"/>
    </location>
</feature>
<evidence type="ECO:0000256" key="6">
    <source>
        <dbReference type="ARBA" id="ARBA00022832"/>
    </source>
</evidence>
<dbReference type="GO" id="GO:0005737">
    <property type="term" value="C:cytoplasm"/>
    <property type="evidence" value="ECO:0007669"/>
    <property type="project" value="UniProtKB-SubCell"/>
</dbReference>
<dbReference type="InterPro" id="IPR004655">
    <property type="entry name" value="FabH"/>
</dbReference>
<comment type="catalytic activity">
    <reaction evidence="11">
        <text>(2S)-2-methylbutanoyl-CoA + malonyl-[ACP] + H(+) = (4S)-4-methyl-3-oxohexanoyl-[ACP] + CO2 + CoA</text>
        <dbReference type="Rhea" id="RHEA:42276"/>
        <dbReference type="Rhea" id="RHEA-COMP:9623"/>
        <dbReference type="Rhea" id="RHEA-COMP:17148"/>
        <dbReference type="ChEBI" id="CHEBI:15378"/>
        <dbReference type="ChEBI" id="CHEBI:16526"/>
        <dbReference type="ChEBI" id="CHEBI:57287"/>
        <dbReference type="ChEBI" id="CHEBI:78449"/>
        <dbReference type="ChEBI" id="CHEBI:88166"/>
        <dbReference type="ChEBI" id="CHEBI:167462"/>
        <dbReference type="EC" id="2.3.1.300"/>
    </reaction>
    <physiologicalReaction direction="left-to-right" evidence="11">
        <dbReference type="Rhea" id="RHEA:42277"/>
    </physiologicalReaction>
</comment>
<gene>
    <name evidence="17" type="primary">fabH_3</name>
    <name evidence="14" type="synonym">fabH</name>
    <name evidence="17" type="ORF">IBLFYP30_01913</name>
</gene>
<dbReference type="PANTHER" id="PTHR34069">
    <property type="entry name" value="3-OXOACYL-[ACYL-CARRIER-PROTEIN] SYNTHASE 3"/>
    <property type="match status" value="1"/>
</dbReference>
<dbReference type="GO" id="GO:0033818">
    <property type="term" value="F:beta-ketoacyl-acyl-carrier-protein synthase III activity"/>
    <property type="evidence" value="ECO:0007669"/>
    <property type="project" value="UniProtKB-UniRule"/>
</dbReference>
<comment type="catalytic activity">
    <reaction evidence="12">
        <text>2-methylpropanoyl-CoA + malonyl-[ACP] + H(+) = 4-methyl-3-oxopentanoyl-[ACP] + CO2 + CoA</text>
        <dbReference type="Rhea" id="RHEA:42268"/>
        <dbReference type="Rhea" id="RHEA-COMP:9623"/>
        <dbReference type="Rhea" id="RHEA-COMP:9940"/>
        <dbReference type="ChEBI" id="CHEBI:15378"/>
        <dbReference type="ChEBI" id="CHEBI:16526"/>
        <dbReference type="ChEBI" id="CHEBI:57287"/>
        <dbReference type="ChEBI" id="CHEBI:57338"/>
        <dbReference type="ChEBI" id="CHEBI:78449"/>
        <dbReference type="ChEBI" id="CHEBI:78820"/>
        <dbReference type="EC" id="2.3.1.300"/>
    </reaction>
    <physiologicalReaction direction="left-to-right" evidence="12">
        <dbReference type="Rhea" id="RHEA:42269"/>
    </physiologicalReaction>
</comment>
<dbReference type="EC" id="2.3.1.180" evidence="14"/>
<comment type="subunit">
    <text evidence="14">Homodimer.</text>
</comment>
<dbReference type="RefSeq" id="WP_024037423.1">
    <property type="nucleotide sequence ID" value="NZ_CACRUE010000030.1"/>
</dbReference>
<keyword evidence="14" id="KW-0511">Multifunctional enzyme</keyword>
<evidence type="ECO:0000256" key="7">
    <source>
        <dbReference type="ARBA" id="ARBA00023098"/>
    </source>
</evidence>
<evidence type="ECO:0000313" key="17">
    <source>
        <dbReference type="EMBL" id="VYU16894.1"/>
    </source>
</evidence>
<keyword evidence="8 14" id="KW-0275">Fatty acid biosynthesis</keyword>
<dbReference type="InterPro" id="IPR013751">
    <property type="entry name" value="ACP_syn_III_N"/>
</dbReference>
<evidence type="ECO:0000256" key="3">
    <source>
        <dbReference type="ARBA" id="ARBA00022490"/>
    </source>
</evidence>
<dbReference type="Pfam" id="PF08545">
    <property type="entry name" value="ACP_syn_III"/>
    <property type="match status" value="1"/>
</dbReference>
<feature type="region of interest" description="ACP-binding" evidence="14">
    <location>
        <begin position="251"/>
        <end position="255"/>
    </location>
</feature>
<keyword evidence="9 14" id="KW-0012">Acyltransferase</keyword>
<feature type="active site" evidence="14">
    <location>
        <position position="250"/>
    </location>
</feature>
<protein>
    <recommendedName>
        <fullName evidence="14">Beta-ketoacyl-[acyl-carrier-protein] synthase III</fullName>
        <shortName evidence="14">Beta-ketoacyl-ACP synthase III</shortName>
        <shortName evidence="14">KAS III</shortName>
        <ecNumber evidence="14">2.3.1.180</ecNumber>
    </recommendedName>
    <alternativeName>
        <fullName evidence="14">3-oxoacyl-[acyl-carrier-protein] synthase 3</fullName>
    </alternativeName>
    <alternativeName>
        <fullName evidence="14">3-oxoacyl-[acyl-carrier-protein] synthase III</fullName>
    </alternativeName>
</protein>
<dbReference type="SUPFAM" id="SSF53901">
    <property type="entry name" value="Thiolase-like"/>
    <property type="match status" value="1"/>
</dbReference>
<dbReference type="NCBIfam" id="NF006829">
    <property type="entry name" value="PRK09352.1"/>
    <property type="match status" value="1"/>
</dbReference>
<feature type="active site" evidence="14">
    <location>
        <position position="280"/>
    </location>
</feature>
<keyword evidence="7 14" id="KW-0443">Lipid metabolism</keyword>
<organism evidence="17">
    <name type="scientific">Intestinibacter bartlettii</name>
    <dbReference type="NCBI Taxonomy" id="261299"/>
    <lineage>
        <taxon>Bacteria</taxon>
        <taxon>Bacillati</taxon>
        <taxon>Bacillota</taxon>
        <taxon>Clostridia</taxon>
        <taxon>Peptostreptococcales</taxon>
        <taxon>Peptostreptococcaceae</taxon>
        <taxon>Intestinibacter</taxon>
    </lineage>
</organism>
<dbReference type="Pfam" id="PF08541">
    <property type="entry name" value="ACP_syn_III_C"/>
    <property type="match status" value="1"/>
</dbReference>
<evidence type="ECO:0000259" key="15">
    <source>
        <dbReference type="Pfam" id="PF08541"/>
    </source>
</evidence>
<keyword evidence="6 14" id="KW-0276">Fatty acid metabolism</keyword>
<evidence type="ECO:0000256" key="2">
    <source>
        <dbReference type="ARBA" id="ARBA00008642"/>
    </source>
</evidence>
<dbReference type="NCBIfam" id="TIGR00747">
    <property type="entry name" value="fabH"/>
    <property type="match status" value="1"/>
</dbReference>
<feature type="active site" evidence="14">
    <location>
        <position position="112"/>
    </location>
</feature>
<accession>A0A6N3CN07</accession>
<evidence type="ECO:0000259" key="16">
    <source>
        <dbReference type="Pfam" id="PF08545"/>
    </source>
</evidence>
<dbReference type="GO" id="GO:0006633">
    <property type="term" value="P:fatty acid biosynthetic process"/>
    <property type="evidence" value="ECO:0007669"/>
    <property type="project" value="UniProtKB-UniRule"/>
</dbReference>
<dbReference type="FunFam" id="3.40.47.10:FF:000004">
    <property type="entry name" value="3-oxoacyl-[acyl-carrier-protein] synthase 3"/>
    <property type="match status" value="1"/>
</dbReference>
<evidence type="ECO:0000256" key="13">
    <source>
        <dbReference type="ARBA" id="ARBA00052985"/>
    </source>
</evidence>
<dbReference type="PANTHER" id="PTHR34069:SF2">
    <property type="entry name" value="BETA-KETOACYL-[ACYL-CARRIER-PROTEIN] SYNTHASE III"/>
    <property type="match status" value="1"/>
</dbReference>
<dbReference type="Gene3D" id="3.40.47.10">
    <property type="match status" value="1"/>
</dbReference>
<dbReference type="GO" id="GO:0044550">
    <property type="term" value="P:secondary metabolite biosynthetic process"/>
    <property type="evidence" value="ECO:0007669"/>
    <property type="project" value="TreeGrafter"/>
</dbReference>
<comment type="function">
    <text evidence="14">Catalyzes the condensation reaction of fatty acid synthesis by the addition to an acyl acceptor of two carbons from malonyl-ACP. Catalyzes the first condensation reaction which initiates fatty acid synthesis and may therefore play a role in governing the total rate of fatty acid production. Possesses both acetoacetyl-ACP synthase and acetyl transacylase activities. Its substrate specificity determines the biosynthesis of branched-chain and/or straight-chain of fatty acids.</text>
</comment>
<dbReference type="EMBL" id="CACRUE010000030">
    <property type="protein sequence ID" value="VYU16894.1"/>
    <property type="molecule type" value="Genomic_DNA"/>
</dbReference>
<feature type="domain" description="Beta-ketoacyl-[acyl-carrier-protein] synthase III C-terminal" evidence="15">
    <location>
        <begin position="234"/>
        <end position="323"/>
    </location>
</feature>
<proteinExistence type="inferred from homology"/>
<evidence type="ECO:0000256" key="1">
    <source>
        <dbReference type="ARBA" id="ARBA00005194"/>
    </source>
</evidence>
<name>A0A6N3CN07_9FIRM</name>
<sequence>MNNVVIAGVGKYIPSKIVTNNMLSQIVETSDEWIVSRTGIKQRHITTNENTSDIASKAALNAIHDSNIDACDIDLIIVATCTPDMYTPATACIVQKNIGAKNAFAFDLGAACSGFIYGINVAKSIMVSNDIKKALVIGAETLSKSIDWNDRSTCVLFGDGAGAVVLSLSENEGILDVICKSKGIKWENLTIGAKDLTNPYIDEKIRMNPYLNMNGSEIFKFATVEIVSLIKQILKDNNLSLEDISYIIPHQANERIIQFAAKKLEIPVDKFYINIDEYGNTSAASIPIAISEMSEKNLLKKGDKLIAVGFGAGLTSGACLIKWQNN</sequence>
<reference evidence="17" key="1">
    <citation type="submission" date="2019-11" db="EMBL/GenBank/DDBJ databases">
        <authorList>
            <person name="Feng L."/>
        </authorList>
    </citation>
    <scope>NUCLEOTIDE SEQUENCE</scope>
    <source>
        <strain evidence="17">IbartlettiiLFYP30</strain>
    </source>
</reference>
<evidence type="ECO:0000256" key="9">
    <source>
        <dbReference type="ARBA" id="ARBA00023315"/>
    </source>
</evidence>
<dbReference type="AlphaFoldDB" id="A0A6N3CN07"/>
<comment type="catalytic activity">
    <reaction evidence="10">
        <text>malonyl-[ACP] + acetyl-CoA + H(+) = 3-oxobutanoyl-[ACP] + CO2 + CoA</text>
        <dbReference type="Rhea" id="RHEA:12080"/>
        <dbReference type="Rhea" id="RHEA-COMP:9623"/>
        <dbReference type="Rhea" id="RHEA-COMP:9625"/>
        <dbReference type="ChEBI" id="CHEBI:15378"/>
        <dbReference type="ChEBI" id="CHEBI:16526"/>
        <dbReference type="ChEBI" id="CHEBI:57287"/>
        <dbReference type="ChEBI" id="CHEBI:57288"/>
        <dbReference type="ChEBI" id="CHEBI:78449"/>
        <dbReference type="ChEBI" id="CHEBI:78450"/>
        <dbReference type="EC" id="2.3.1.180"/>
    </reaction>
    <physiologicalReaction direction="left-to-right" evidence="10">
        <dbReference type="Rhea" id="RHEA:12081"/>
    </physiologicalReaction>
</comment>
<dbReference type="CDD" id="cd00830">
    <property type="entry name" value="KAS_III"/>
    <property type="match status" value="1"/>
</dbReference>
<comment type="subcellular location">
    <subcellularLocation>
        <location evidence="14">Cytoplasm</location>
    </subcellularLocation>
</comment>
<comment type="pathway">
    <text evidence="1 14">Lipid metabolism; fatty acid biosynthesis.</text>
</comment>
<evidence type="ECO:0000256" key="10">
    <source>
        <dbReference type="ARBA" id="ARBA00051096"/>
    </source>
</evidence>
<evidence type="ECO:0000256" key="12">
    <source>
        <dbReference type="ARBA" id="ARBA00052467"/>
    </source>
</evidence>
<evidence type="ECO:0000256" key="5">
    <source>
        <dbReference type="ARBA" id="ARBA00022679"/>
    </source>
</evidence>
<dbReference type="GO" id="GO:0004315">
    <property type="term" value="F:3-oxoacyl-[acyl-carrier-protein] synthase activity"/>
    <property type="evidence" value="ECO:0007669"/>
    <property type="project" value="InterPro"/>
</dbReference>
<dbReference type="HAMAP" id="MF_01815">
    <property type="entry name" value="FabH"/>
    <property type="match status" value="1"/>
</dbReference>
<evidence type="ECO:0000256" key="14">
    <source>
        <dbReference type="HAMAP-Rule" id="MF_01815"/>
    </source>
</evidence>
<keyword evidence="3 14" id="KW-0963">Cytoplasm</keyword>